<evidence type="ECO:0000256" key="6">
    <source>
        <dbReference type="ARBA" id="ARBA00022815"/>
    </source>
</evidence>
<dbReference type="Pfam" id="PF06377">
    <property type="entry name" value="Adipokin_hormo"/>
    <property type="match status" value="1"/>
</dbReference>
<dbReference type="EMBL" id="JH668405">
    <property type="protein sequence ID" value="KAG6451323.1"/>
    <property type="molecule type" value="Genomic_DNA"/>
</dbReference>
<keyword evidence="5 9" id="KW-0732">Signal</keyword>
<evidence type="ECO:0000313" key="11">
    <source>
        <dbReference type="Proteomes" id="UP000791440"/>
    </source>
</evidence>
<dbReference type="GO" id="GO:0007218">
    <property type="term" value="P:neuropeptide signaling pathway"/>
    <property type="evidence" value="ECO:0007669"/>
    <property type="project" value="UniProtKB-KW"/>
</dbReference>
<keyword evidence="4" id="KW-0372">Hormone</keyword>
<evidence type="ECO:0000256" key="2">
    <source>
        <dbReference type="ARBA" id="ARBA00006145"/>
    </source>
</evidence>
<keyword evidence="11" id="KW-1185">Reference proteome</keyword>
<sequence length="70" mass="7786">MYKLSVFLVVVACLCLVAHAQLTFTSSWGGKRAALTGTLSCRNDDVLQTIYKMIQNEAQRLIICQKPPMP</sequence>
<feature type="signal peptide" evidence="9">
    <location>
        <begin position="1"/>
        <end position="20"/>
    </location>
</feature>
<organism evidence="10 11">
    <name type="scientific">Manduca sexta</name>
    <name type="common">Tobacco hawkmoth</name>
    <name type="synonym">Tobacco hornworm</name>
    <dbReference type="NCBI Taxonomy" id="7130"/>
    <lineage>
        <taxon>Eukaryota</taxon>
        <taxon>Metazoa</taxon>
        <taxon>Ecdysozoa</taxon>
        <taxon>Arthropoda</taxon>
        <taxon>Hexapoda</taxon>
        <taxon>Insecta</taxon>
        <taxon>Pterygota</taxon>
        <taxon>Neoptera</taxon>
        <taxon>Endopterygota</taxon>
        <taxon>Lepidoptera</taxon>
        <taxon>Glossata</taxon>
        <taxon>Ditrysia</taxon>
        <taxon>Bombycoidea</taxon>
        <taxon>Sphingidae</taxon>
        <taxon>Sphinginae</taxon>
        <taxon>Sphingini</taxon>
        <taxon>Manduca</taxon>
    </lineage>
</organism>
<gene>
    <name evidence="10" type="ORF">O3G_MSEX007093</name>
</gene>
<name>A0A922CMZ4_MANSE</name>
<evidence type="ECO:0000313" key="10">
    <source>
        <dbReference type="EMBL" id="KAG6451323.1"/>
    </source>
</evidence>
<reference evidence="10" key="1">
    <citation type="journal article" date="2016" name="Insect Biochem. Mol. Biol.">
        <title>Multifaceted biological insights from a draft genome sequence of the tobacco hornworm moth, Manduca sexta.</title>
        <authorList>
            <person name="Kanost M.R."/>
            <person name="Arrese E.L."/>
            <person name="Cao X."/>
            <person name="Chen Y.R."/>
            <person name="Chellapilla S."/>
            <person name="Goldsmith M.R."/>
            <person name="Grosse-Wilde E."/>
            <person name="Heckel D.G."/>
            <person name="Herndon N."/>
            <person name="Jiang H."/>
            <person name="Papanicolaou A."/>
            <person name="Qu J."/>
            <person name="Soulages J.L."/>
            <person name="Vogel H."/>
            <person name="Walters J."/>
            <person name="Waterhouse R.M."/>
            <person name="Ahn S.J."/>
            <person name="Almeida F.C."/>
            <person name="An C."/>
            <person name="Aqrawi P."/>
            <person name="Bretschneider A."/>
            <person name="Bryant W.B."/>
            <person name="Bucks S."/>
            <person name="Chao H."/>
            <person name="Chevignon G."/>
            <person name="Christen J.M."/>
            <person name="Clarke D.F."/>
            <person name="Dittmer N.T."/>
            <person name="Ferguson L.C.F."/>
            <person name="Garavelou S."/>
            <person name="Gordon K.H.J."/>
            <person name="Gunaratna R.T."/>
            <person name="Han Y."/>
            <person name="Hauser F."/>
            <person name="He Y."/>
            <person name="Heidel-Fischer H."/>
            <person name="Hirsh A."/>
            <person name="Hu Y."/>
            <person name="Jiang H."/>
            <person name="Kalra D."/>
            <person name="Klinner C."/>
            <person name="Konig C."/>
            <person name="Kovar C."/>
            <person name="Kroll A.R."/>
            <person name="Kuwar S.S."/>
            <person name="Lee S.L."/>
            <person name="Lehman R."/>
            <person name="Li K."/>
            <person name="Li Z."/>
            <person name="Liang H."/>
            <person name="Lovelace S."/>
            <person name="Lu Z."/>
            <person name="Mansfield J.H."/>
            <person name="McCulloch K.J."/>
            <person name="Mathew T."/>
            <person name="Morton B."/>
            <person name="Muzny D.M."/>
            <person name="Neunemann D."/>
            <person name="Ongeri F."/>
            <person name="Pauchet Y."/>
            <person name="Pu L.L."/>
            <person name="Pyrousis I."/>
            <person name="Rao X.J."/>
            <person name="Redding A."/>
            <person name="Roesel C."/>
            <person name="Sanchez-Gracia A."/>
            <person name="Schaack S."/>
            <person name="Shukla A."/>
            <person name="Tetreau G."/>
            <person name="Wang Y."/>
            <person name="Xiong G.H."/>
            <person name="Traut W."/>
            <person name="Walsh T.K."/>
            <person name="Worley K.C."/>
            <person name="Wu D."/>
            <person name="Wu W."/>
            <person name="Wu Y.Q."/>
            <person name="Zhang X."/>
            <person name="Zou Z."/>
            <person name="Zucker H."/>
            <person name="Briscoe A.D."/>
            <person name="Burmester T."/>
            <person name="Clem R.J."/>
            <person name="Feyereisen R."/>
            <person name="Grimmelikhuijzen C.J.P."/>
            <person name="Hamodrakas S.J."/>
            <person name="Hansson B.S."/>
            <person name="Huguet E."/>
            <person name="Jermiin L.S."/>
            <person name="Lan Q."/>
            <person name="Lehman H.K."/>
            <person name="Lorenzen M."/>
            <person name="Merzendorfer H."/>
            <person name="Michalopoulos I."/>
            <person name="Morton D.B."/>
            <person name="Muthukrishnan S."/>
            <person name="Oakeshott J.G."/>
            <person name="Palmer W."/>
            <person name="Park Y."/>
            <person name="Passarelli A.L."/>
            <person name="Rozas J."/>
            <person name="Schwartz L.M."/>
            <person name="Smith W."/>
            <person name="Southgate A."/>
            <person name="Vilcinskas A."/>
            <person name="Vogt R."/>
            <person name="Wang P."/>
            <person name="Werren J."/>
            <person name="Yu X.Q."/>
            <person name="Zhou J.J."/>
            <person name="Brown S.J."/>
            <person name="Scherer S.E."/>
            <person name="Richards S."/>
            <person name="Blissard G.W."/>
        </authorList>
    </citation>
    <scope>NUCLEOTIDE SEQUENCE</scope>
</reference>
<evidence type="ECO:0000256" key="9">
    <source>
        <dbReference type="SAM" id="SignalP"/>
    </source>
</evidence>
<comment type="similarity">
    <text evidence="2">Belongs to the AKH/HRTH/RPCH family.</text>
</comment>
<dbReference type="PROSITE" id="PS00256">
    <property type="entry name" value="AKH"/>
    <property type="match status" value="1"/>
</dbReference>
<accession>A0A922CMZ4</accession>
<dbReference type="GO" id="GO:0005576">
    <property type="term" value="C:extracellular region"/>
    <property type="evidence" value="ECO:0007669"/>
    <property type="project" value="UniProtKB-SubCell"/>
</dbReference>
<keyword evidence="8" id="KW-0527">Neuropeptide</keyword>
<dbReference type="Proteomes" id="UP000791440">
    <property type="component" value="Unassembled WGS sequence"/>
</dbReference>
<evidence type="ECO:0000256" key="4">
    <source>
        <dbReference type="ARBA" id="ARBA00022702"/>
    </source>
</evidence>
<protein>
    <recommendedName>
        <fullName evidence="12">Adipokinetic hormone 1</fullName>
    </recommendedName>
</protein>
<feature type="chain" id="PRO_5038276763" description="Adipokinetic hormone 1" evidence="9">
    <location>
        <begin position="21"/>
        <end position="70"/>
    </location>
</feature>
<evidence type="ECO:0000256" key="5">
    <source>
        <dbReference type="ARBA" id="ARBA00022729"/>
    </source>
</evidence>
<dbReference type="InterPro" id="IPR002047">
    <property type="entry name" value="Adipokinetic_hormone_CS"/>
</dbReference>
<evidence type="ECO:0008006" key="12">
    <source>
        <dbReference type="Google" id="ProtNLM"/>
    </source>
</evidence>
<proteinExistence type="inferred from homology"/>
<dbReference type="GO" id="GO:0005179">
    <property type="term" value="F:hormone activity"/>
    <property type="evidence" value="ECO:0007669"/>
    <property type="project" value="UniProtKB-KW"/>
</dbReference>
<keyword evidence="3" id="KW-0964">Secreted</keyword>
<comment type="subcellular location">
    <subcellularLocation>
        <location evidence="1">Secreted</location>
    </subcellularLocation>
</comment>
<evidence type="ECO:0000256" key="8">
    <source>
        <dbReference type="ARBA" id="ARBA00023320"/>
    </source>
</evidence>
<dbReference type="InterPro" id="IPR010475">
    <property type="entry name" value="AKH/RPCH_hormone"/>
</dbReference>
<dbReference type="AlphaFoldDB" id="A0A922CMZ4"/>
<reference evidence="10" key="2">
    <citation type="submission" date="2020-12" db="EMBL/GenBank/DDBJ databases">
        <authorList>
            <person name="Kanost M."/>
        </authorList>
    </citation>
    <scope>NUCLEOTIDE SEQUENCE</scope>
</reference>
<keyword evidence="6" id="KW-0027">Amidation</keyword>
<evidence type="ECO:0000256" key="7">
    <source>
        <dbReference type="ARBA" id="ARBA00023283"/>
    </source>
</evidence>
<comment type="caution">
    <text evidence="10">The sequence shown here is derived from an EMBL/GenBank/DDBJ whole genome shotgun (WGS) entry which is preliminary data.</text>
</comment>
<keyword evidence="7" id="KW-0873">Pyrrolidone carboxylic acid</keyword>
<evidence type="ECO:0000256" key="1">
    <source>
        <dbReference type="ARBA" id="ARBA00004613"/>
    </source>
</evidence>
<evidence type="ECO:0000256" key="3">
    <source>
        <dbReference type="ARBA" id="ARBA00022525"/>
    </source>
</evidence>
<dbReference type="EMBL" id="JH668405">
    <property type="protein sequence ID" value="KAG6451322.1"/>
    <property type="molecule type" value="Genomic_DNA"/>
</dbReference>